<evidence type="ECO:0008006" key="3">
    <source>
        <dbReference type="Google" id="ProtNLM"/>
    </source>
</evidence>
<keyword evidence="2" id="KW-1185">Reference proteome</keyword>
<dbReference type="EMBL" id="JBHTIS010001291">
    <property type="protein sequence ID" value="MFD1047879.1"/>
    <property type="molecule type" value="Genomic_DNA"/>
</dbReference>
<accession>A0ABW3ME24</accession>
<name>A0ABW3ME24_9PSEU</name>
<comment type="caution">
    <text evidence="1">The sequence shown here is derived from an EMBL/GenBank/DDBJ whole genome shotgun (WGS) entry which is preliminary data.</text>
</comment>
<proteinExistence type="predicted"/>
<evidence type="ECO:0000313" key="2">
    <source>
        <dbReference type="Proteomes" id="UP001597045"/>
    </source>
</evidence>
<reference evidence="2" key="1">
    <citation type="journal article" date="2019" name="Int. J. Syst. Evol. Microbiol.">
        <title>The Global Catalogue of Microorganisms (GCM) 10K type strain sequencing project: providing services to taxonomists for standard genome sequencing and annotation.</title>
        <authorList>
            <consortium name="The Broad Institute Genomics Platform"/>
            <consortium name="The Broad Institute Genome Sequencing Center for Infectious Disease"/>
            <person name="Wu L."/>
            <person name="Ma J."/>
        </authorList>
    </citation>
    <scope>NUCLEOTIDE SEQUENCE [LARGE SCALE GENOMIC DNA]</scope>
    <source>
        <strain evidence="2">JCM 31486</strain>
    </source>
</reference>
<protein>
    <recommendedName>
        <fullName evidence="3">Antibiotic biosynthesis monooxygenase</fullName>
    </recommendedName>
</protein>
<evidence type="ECO:0000313" key="1">
    <source>
        <dbReference type="EMBL" id="MFD1047879.1"/>
    </source>
</evidence>
<organism evidence="1 2">
    <name type="scientific">Kibdelosporangium lantanae</name>
    <dbReference type="NCBI Taxonomy" id="1497396"/>
    <lineage>
        <taxon>Bacteria</taxon>
        <taxon>Bacillati</taxon>
        <taxon>Actinomycetota</taxon>
        <taxon>Actinomycetes</taxon>
        <taxon>Pseudonocardiales</taxon>
        <taxon>Pseudonocardiaceae</taxon>
        <taxon>Kibdelosporangium</taxon>
    </lineage>
</organism>
<sequence length="55" mass="5544">MFSVEIVATWRDVGGFVAVAHSAIAGSPADTAGKAKYELTLGVPSVGVGVPTVWA</sequence>
<gene>
    <name evidence="1" type="ORF">ACFQ1S_21220</name>
</gene>
<dbReference type="Proteomes" id="UP001597045">
    <property type="component" value="Unassembled WGS sequence"/>
</dbReference>